<dbReference type="Pfam" id="PF00440">
    <property type="entry name" value="TetR_N"/>
    <property type="match status" value="1"/>
</dbReference>
<reference evidence="4 5" key="1">
    <citation type="submission" date="2019-07" db="EMBL/GenBank/DDBJ databases">
        <title>Complete Genome Sequence and Methylome Analysis of Nocardia otitidis-caviarum NEB252.</title>
        <authorList>
            <person name="Fomenkov A."/>
            <person name="Anton B.P."/>
            <person name="Vincze T."/>
            <person name="Roberts R.J."/>
        </authorList>
    </citation>
    <scope>NUCLEOTIDE SEQUENCE [LARGE SCALE GENOMIC DNA]</scope>
    <source>
        <strain evidence="4 5">NEB252</strain>
    </source>
</reference>
<proteinExistence type="predicted"/>
<feature type="domain" description="HTH tetR-type" evidence="3">
    <location>
        <begin position="11"/>
        <end position="71"/>
    </location>
</feature>
<dbReference type="Proteomes" id="UP000317039">
    <property type="component" value="Chromosome"/>
</dbReference>
<dbReference type="RefSeq" id="WP_143982284.1">
    <property type="nucleotide sequence ID" value="NZ_CP041695.1"/>
</dbReference>
<gene>
    <name evidence="4" type="ORF">FOH10_23055</name>
</gene>
<evidence type="ECO:0000259" key="3">
    <source>
        <dbReference type="PROSITE" id="PS50977"/>
    </source>
</evidence>
<evidence type="ECO:0000256" key="2">
    <source>
        <dbReference type="PROSITE-ProRule" id="PRU00335"/>
    </source>
</evidence>
<dbReference type="KEGG" id="nod:FOH10_23055"/>
<dbReference type="InterPro" id="IPR001647">
    <property type="entry name" value="HTH_TetR"/>
</dbReference>
<dbReference type="AlphaFoldDB" id="A0A516NQH6"/>
<feature type="DNA-binding region" description="H-T-H motif" evidence="2">
    <location>
        <begin position="34"/>
        <end position="53"/>
    </location>
</feature>
<accession>A0A516NQH6</accession>
<dbReference type="GO" id="GO:0003700">
    <property type="term" value="F:DNA-binding transcription factor activity"/>
    <property type="evidence" value="ECO:0007669"/>
    <property type="project" value="TreeGrafter"/>
</dbReference>
<dbReference type="SUPFAM" id="SSF46689">
    <property type="entry name" value="Homeodomain-like"/>
    <property type="match status" value="1"/>
</dbReference>
<name>A0A516NQH6_9NOCA</name>
<dbReference type="SUPFAM" id="SSF48498">
    <property type="entry name" value="Tetracyclin repressor-like, C-terminal domain"/>
    <property type="match status" value="1"/>
</dbReference>
<dbReference type="GO" id="GO:0000976">
    <property type="term" value="F:transcription cis-regulatory region binding"/>
    <property type="evidence" value="ECO:0007669"/>
    <property type="project" value="TreeGrafter"/>
</dbReference>
<dbReference type="PANTHER" id="PTHR30055:SF226">
    <property type="entry name" value="HTH-TYPE TRANSCRIPTIONAL REGULATOR PKSA"/>
    <property type="match status" value="1"/>
</dbReference>
<dbReference type="InterPro" id="IPR023772">
    <property type="entry name" value="DNA-bd_HTH_TetR-type_CS"/>
</dbReference>
<dbReference type="GeneID" id="80335243"/>
<keyword evidence="1 2" id="KW-0238">DNA-binding</keyword>
<protein>
    <submittedName>
        <fullName evidence="4">TetR/AcrR family transcriptional regulator</fullName>
    </submittedName>
</protein>
<evidence type="ECO:0000313" key="4">
    <source>
        <dbReference type="EMBL" id="QDP81162.1"/>
    </source>
</evidence>
<dbReference type="EMBL" id="CP041695">
    <property type="protein sequence ID" value="QDP81162.1"/>
    <property type="molecule type" value="Genomic_DNA"/>
</dbReference>
<dbReference type="PROSITE" id="PS01081">
    <property type="entry name" value="HTH_TETR_1"/>
    <property type="match status" value="1"/>
</dbReference>
<evidence type="ECO:0000313" key="5">
    <source>
        <dbReference type="Proteomes" id="UP000317039"/>
    </source>
</evidence>
<dbReference type="PROSITE" id="PS50977">
    <property type="entry name" value="HTH_TETR_2"/>
    <property type="match status" value="1"/>
</dbReference>
<dbReference type="InterPro" id="IPR050109">
    <property type="entry name" value="HTH-type_TetR-like_transc_reg"/>
</dbReference>
<dbReference type="Gene3D" id="1.10.357.10">
    <property type="entry name" value="Tetracycline Repressor, domain 2"/>
    <property type="match status" value="1"/>
</dbReference>
<evidence type="ECO:0000256" key="1">
    <source>
        <dbReference type="ARBA" id="ARBA00023125"/>
    </source>
</evidence>
<dbReference type="PANTHER" id="PTHR30055">
    <property type="entry name" value="HTH-TYPE TRANSCRIPTIONAL REGULATOR RUTR"/>
    <property type="match status" value="1"/>
</dbReference>
<dbReference type="PRINTS" id="PR00455">
    <property type="entry name" value="HTHTETR"/>
</dbReference>
<dbReference type="InterPro" id="IPR036271">
    <property type="entry name" value="Tet_transcr_reg_TetR-rel_C_sf"/>
</dbReference>
<organism evidence="4 5">
    <name type="scientific">Nocardia otitidiscaviarum</name>
    <dbReference type="NCBI Taxonomy" id="1823"/>
    <lineage>
        <taxon>Bacteria</taxon>
        <taxon>Bacillati</taxon>
        <taxon>Actinomycetota</taxon>
        <taxon>Actinomycetes</taxon>
        <taxon>Mycobacteriales</taxon>
        <taxon>Nocardiaceae</taxon>
        <taxon>Nocardia</taxon>
    </lineage>
</organism>
<dbReference type="InterPro" id="IPR009057">
    <property type="entry name" value="Homeodomain-like_sf"/>
</dbReference>
<sequence>MARTVDPNRVAERRARITQAAAELFAAQGYERTTAAQIARAAGLTSGSVFYYFRDKAAVFRSIFEQSLPEHAELYGRHLDRADCFAAILDVVDGLAAEALDPVAPGLMVELLRRLDQDEELAGVVAEDTRRSAEVLTTLLERGMVAGQLDPGFDAAATARWILSVVDAAFLNIDPEHPEDPRPFVRATVARLLRPIESAGR</sequence>